<keyword evidence="8" id="KW-0067">ATP-binding</keyword>
<organism evidence="8 9">
    <name type="scientific">Clostridium mobile</name>
    <dbReference type="NCBI Taxonomy" id="2841512"/>
    <lineage>
        <taxon>Bacteria</taxon>
        <taxon>Bacillati</taxon>
        <taxon>Bacillota</taxon>
        <taxon>Clostridia</taxon>
        <taxon>Eubacteriales</taxon>
        <taxon>Clostridiaceae</taxon>
        <taxon>Clostridium</taxon>
    </lineage>
</organism>
<keyword evidence="3 5" id="KW-1133">Transmembrane helix</keyword>
<dbReference type="PROSITE" id="PS00211">
    <property type="entry name" value="ABC_TRANSPORTER_1"/>
    <property type="match status" value="1"/>
</dbReference>
<dbReference type="PROSITE" id="PS51257">
    <property type="entry name" value="PROKAR_LIPOPROTEIN"/>
    <property type="match status" value="1"/>
</dbReference>
<feature type="domain" description="ABC transporter" evidence="6">
    <location>
        <begin position="351"/>
        <end position="585"/>
    </location>
</feature>
<comment type="subcellular location">
    <subcellularLocation>
        <location evidence="1">Membrane</location>
        <topology evidence="1">Multi-pass membrane protein</topology>
    </subcellularLocation>
</comment>
<evidence type="ECO:0000256" key="1">
    <source>
        <dbReference type="ARBA" id="ARBA00004141"/>
    </source>
</evidence>
<keyword evidence="8" id="KW-0547">Nucleotide-binding</keyword>
<evidence type="ECO:0000256" key="4">
    <source>
        <dbReference type="ARBA" id="ARBA00023136"/>
    </source>
</evidence>
<dbReference type="InterPro" id="IPR017871">
    <property type="entry name" value="ABC_transporter-like_CS"/>
</dbReference>
<proteinExistence type="predicted"/>
<dbReference type="CDD" id="cd03254">
    <property type="entry name" value="ABCC_Glucan_exporter_like"/>
    <property type="match status" value="1"/>
</dbReference>
<dbReference type="InterPro" id="IPR003439">
    <property type="entry name" value="ABC_transporter-like_ATP-bd"/>
</dbReference>
<evidence type="ECO:0000313" key="9">
    <source>
        <dbReference type="Proteomes" id="UP000726170"/>
    </source>
</evidence>
<sequence>MKKKNTGIKRLIPYLKKYMIKIILAILLIIVASCLIALSPTLEGNITTQLFSDIMGGRRVDFTKINRIILTLICVYVAGALSNCAYQFLLTDAIQSAMVDLRNDVQGKIRRLPISYFDRNALGDTLSRVSNDMETISNALQQSFAQILNAVLGLSLAVYMMFKIQWVMALSAVAIIGVSVIISKVIVKKSQPIFQKQQNALGDLNGIVQEKFTGFNEIKLFGKQEDTLSELMNANEELCESGFKAQFISGLMSPLVTFVTYIGIACVAIAGTFYAIAGTITVGQLQAFIRYIWQVNQPMSQITQLSGAIQSSVAAIHRVFEFLDEEEEVDETVELEEVDTIKPYEEVQGNVSFEDVAFSYTKEKPLLHDLNVEVKSGQMVAIVGPTGVGKTTLINLLMRFYDVTGGSIKIDGVDIRHMKRDDLRAKFGMVLQDTWLFKGSIKENIAYGKEGASEEEIIRAAKVANVHHFITTLPDGYNMVLNEEASNISQGEKQLLTIARSVLCDPPIMILDEATSSVDTRLEQKLQDAMKNIMKGRTSFVIAHRLSTIKNADLILVMSNGNIVEKGTHDELIEKKGYYEQLYHAQFADCDMA</sequence>
<dbReference type="PROSITE" id="PS50893">
    <property type="entry name" value="ABC_TRANSPORTER_2"/>
    <property type="match status" value="1"/>
</dbReference>
<dbReference type="Pfam" id="PF00664">
    <property type="entry name" value="ABC_membrane"/>
    <property type="match status" value="1"/>
</dbReference>
<feature type="transmembrane region" description="Helical" evidence="5">
    <location>
        <begin position="143"/>
        <end position="162"/>
    </location>
</feature>
<dbReference type="InterPro" id="IPR039421">
    <property type="entry name" value="Type_1_exporter"/>
</dbReference>
<feature type="transmembrane region" description="Helical" evidence="5">
    <location>
        <begin position="255"/>
        <end position="277"/>
    </location>
</feature>
<evidence type="ECO:0000256" key="2">
    <source>
        <dbReference type="ARBA" id="ARBA00022692"/>
    </source>
</evidence>
<dbReference type="CDD" id="cd18547">
    <property type="entry name" value="ABC_6TM_Tm288_like"/>
    <property type="match status" value="1"/>
</dbReference>
<dbReference type="InterPro" id="IPR011527">
    <property type="entry name" value="ABC1_TM_dom"/>
</dbReference>
<accession>A0ABS6EID6</accession>
<evidence type="ECO:0000256" key="5">
    <source>
        <dbReference type="SAM" id="Phobius"/>
    </source>
</evidence>
<protein>
    <submittedName>
        <fullName evidence="8">ABC transporter ATP-binding protein/permease</fullName>
    </submittedName>
</protein>
<dbReference type="PANTHER" id="PTHR43394">
    <property type="entry name" value="ATP-DEPENDENT PERMEASE MDL1, MITOCHONDRIAL"/>
    <property type="match status" value="1"/>
</dbReference>
<keyword evidence="2 5" id="KW-0812">Transmembrane</keyword>
<dbReference type="PANTHER" id="PTHR43394:SF1">
    <property type="entry name" value="ATP-BINDING CASSETTE SUB-FAMILY B MEMBER 10, MITOCHONDRIAL"/>
    <property type="match status" value="1"/>
</dbReference>
<dbReference type="Pfam" id="PF00005">
    <property type="entry name" value="ABC_tran"/>
    <property type="match status" value="1"/>
</dbReference>
<dbReference type="GO" id="GO:0005524">
    <property type="term" value="F:ATP binding"/>
    <property type="evidence" value="ECO:0007669"/>
    <property type="project" value="UniProtKB-KW"/>
</dbReference>
<evidence type="ECO:0000313" key="8">
    <source>
        <dbReference type="EMBL" id="MBU5484451.1"/>
    </source>
</evidence>
<keyword evidence="9" id="KW-1185">Reference proteome</keyword>
<feature type="transmembrane region" description="Helical" evidence="5">
    <location>
        <begin position="168"/>
        <end position="187"/>
    </location>
</feature>
<feature type="domain" description="ABC transmembrane type-1" evidence="7">
    <location>
        <begin position="23"/>
        <end position="311"/>
    </location>
</feature>
<gene>
    <name evidence="8" type="ORF">KQI86_08930</name>
</gene>
<comment type="caution">
    <text evidence="8">The sequence shown here is derived from an EMBL/GenBank/DDBJ whole genome shotgun (WGS) entry which is preliminary data.</text>
</comment>
<evidence type="ECO:0000259" key="6">
    <source>
        <dbReference type="PROSITE" id="PS50893"/>
    </source>
</evidence>
<reference evidence="8 9" key="1">
    <citation type="submission" date="2021-06" db="EMBL/GenBank/DDBJ databases">
        <authorList>
            <person name="Sun Q."/>
            <person name="Li D."/>
        </authorList>
    </citation>
    <scope>NUCLEOTIDE SEQUENCE [LARGE SCALE GENOMIC DNA]</scope>
    <source>
        <strain evidence="8 9">MSJ-11</strain>
    </source>
</reference>
<dbReference type="EMBL" id="JAHLQF010000002">
    <property type="protein sequence ID" value="MBU5484451.1"/>
    <property type="molecule type" value="Genomic_DNA"/>
</dbReference>
<evidence type="ECO:0000256" key="3">
    <source>
        <dbReference type="ARBA" id="ARBA00022989"/>
    </source>
</evidence>
<name>A0ABS6EID6_9CLOT</name>
<dbReference type="Proteomes" id="UP000726170">
    <property type="component" value="Unassembled WGS sequence"/>
</dbReference>
<dbReference type="PROSITE" id="PS50929">
    <property type="entry name" value="ABC_TM1F"/>
    <property type="match status" value="1"/>
</dbReference>
<feature type="transmembrane region" description="Helical" evidence="5">
    <location>
        <begin position="68"/>
        <end position="89"/>
    </location>
</feature>
<evidence type="ECO:0000259" key="7">
    <source>
        <dbReference type="PROSITE" id="PS50929"/>
    </source>
</evidence>
<keyword evidence="4 5" id="KW-0472">Membrane</keyword>
<dbReference type="SMART" id="SM00382">
    <property type="entry name" value="AAA"/>
    <property type="match status" value="1"/>
</dbReference>
<dbReference type="RefSeq" id="WP_216438926.1">
    <property type="nucleotide sequence ID" value="NZ_JAHLQF010000002.1"/>
</dbReference>
<dbReference type="InterPro" id="IPR003593">
    <property type="entry name" value="AAA+_ATPase"/>
</dbReference>